<dbReference type="EMBL" id="CAXAMN010027761">
    <property type="protein sequence ID" value="CAK9112729.1"/>
    <property type="molecule type" value="Genomic_DNA"/>
</dbReference>
<comment type="caution">
    <text evidence="1">The sequence shown here is derived from an EMBL/GenBank/DDBJ whole genome shotgun (WGS) entry which is preliminary data.</text>
</comment>
<sequence>MGLTCSELQHACREECDKERRCYVDQNEMKFAPPCPEFKPCVSQMQTSGQRNYFSPSSRSTAATSSYSLQTGHRLSPQSVSWADGLGKRPGVPIGRVQLTPKATSFPHRPSASLQSAKAHLGSSWHCTIAATLLTYLMKAPHLFTKCRQSFRYFYTLHSSAPDLLRQSPRLAKISNKSLPLQSSFTCEQRQVTWTDSPYSDRNLHIVMHFQPCSVKTEAPRITVEPGLKDWAPLAPK</sequence>
<keyword evidence="2" id="KW-1185">Reference proteome</keyword>
<proteinExistence type="predicted"/>
<evidence type="ECO:0000313" key="1">
    <source>
        <dbReference type="EMBL" id="CAK9112729.1"/>
    </source>
</evidence>
<protein>
    <submittedName>
        <fullName evidence="1">Uncharacterized protein</fullName>
    </submittedName>
</protein>
<evidence type="ECO:0000313" key="2">
    <source>
        <dbReference type="Proteomes" id="UP001642484"/>
    </source>
</evidence>
<accession>A0ABP0SKP3</accession>
<name>A0ABP0SKP3_9DINO</name>
<dbReference type="Proteomes" id="UP001642484">
    <property type="component" value="Unassembled WGS sequence"/>
</dbReference>
<reference evidence="1 2" key="1">
    <citation type="submission" date="2024-02" db="EMBL/GenBank/DDBJ databases">
        <authorList>
            <person name="Chen Y."/>
            <person name="Shah S."/>
            <person name="Dougan E. K."/>
            <person name="Thang M."/>
            <person name="Chan C."/>
        </authorList>
    </citation>
    <scope>NUCLEOTIDE SEQUENCE [LARGE SCALE GENOMIC DNA]</scope>
</reference>
<gene>
    <name evidence="1" type="ORF">CCMP2556_LOCUS52234</name>
</gene>
<organism evidence="1 2">
    <name type="scientific">Durusdinium trenchii</name>
    <dbReference type="NCBI Taxonomy" id="1381693"/>
    <lineage>
        <taxon>Eukaryota</taxon>
        <taxon>Sar</taxon>
        <taxon>Alveolata</taxon>
        <taxon>Dinophyceae</taxon>
        <taxon>Suessiales</taxon>
        <taxon>Symbiodiniaceae</taxon>
        <taxon>Durusdinium</taxon>
    </lineage>
</organism>